<evidence type="ECO:0000259" key="1">
    <source>
        <dbReference type="Pfam" id="PF13472"/>
    </source>
</evidence>
<proteinExistence type="predicted"/>
<accession>A0A4V2MTR6</accession>
<dbReference type="AlphaFoldDB" id="A0A4V2MTR6"/>
<keyword evidence="2" id="KW-0378">Hydrolase</keyword>
<sequence>MDNSRVAIFRFVSKKLCSNLWKIIKRKLLRIMRIMRIARMSLMSDFAPRWEKHPGNAHQFDVTTIKAESSELSGKTLFALGSSITWGYASGGQALGEYLAQRFNLHLIKDAVNGTSIAGDASDTYVARLKKHNHHTDSPDMFLIQLSTNDVWQGFNEDDVITSIREMIAYIEQEWNVPIVFYTNTHFDNEQYAQTVSALQDVCKQKSRCSLINLWNNVSLNNVTANQLKLYMYDNIHPTRAGYMTWWGPEVARQLLLIDALVCRN</sequence>
<gene>
    <name evidence="2" type="ORF">EJ419_08135</name>
</gene>
<feature type="domain" description="SGNH hydrolase-type esterase" evidence="1">
    <location>
        <begin position="79"/>
        <end position="243"/>
    </location>
</feature>
<dbReference type="PANTHER" id="PTHR30383">
    <property type="entry name" value="THIOESTERASE 1/PROTEASE 1/LYSOPHOSPHOLIPASE L1"/>
    <property type="match status" value="1"/>
</dbReference>
<comment type="caution">
    <text evidence="2">The sequence shown here is derived from an EMBL/GenBank/DDBJ whole genome shotgun (WGS) entry which is preliminary data.</text>
</comment>
<dbReference type="OrthoDB" id="2394030at2"/>
<organism evidence="2 3">
    <name type="scientific">Alloscardovia theropitheci</name>
    <dbReference type="NCBI Taxonomy" id="2496842"/>
    <lineage>
        <taxon>Bacteria</taxon>
        <taxon>Bacillati</taxon>
        <taxon>Actinomycetota</taxon>
        <taxon>Actinomycetes</taxon>
        <taxon>Bifidobacteriales</taxon>
        <taxon>Bifidobacteriaceae</taxon>
        <taxon>Alloscardovia</taxon>
    </lineage>
</organism>
<dbReference type="SUPFAM" id="SSF52266">
    <property type="entry name" value="SGNH hydrolase"/>
    <property type="match status" value="1"/>
</dbReference>
<dbReference type="EMBL" id="RXLP01000027">
    <property type="protein sequence ID" value="TCD53599.1"/>
    <property type="molecule type" value="Genomic_DNA"/>
</dbReference>
<keyword evidence="3" id="KW-1185">Reference proteome</keyword>
<dbReference type="Gene3D" id="3.40.50.1110">
    <property type="entry name" value="SGNH hydrolase"/>
    <property type="match status" value="1"/>
</dbReference>
<dbReference type="Pfam" id="PF13472">
    <property type="entry name" value="Lipase_GDSL_2"/>
    <property type="match status" value="1"/>
</dbReference>
<dbReference type="Proteomes" id="UP000291289">
    <property type="component" value="Unassembled WGS sequence"/>
</dbReference>
<protein>
    <submittedName>
        <fullName evidence="2">SGNH/GDSL hydrolase family protein</fullName>
    </submittedName>
</protein>
<evidence type="ECO:0000313" key="3">
    <source>
        <dbReference type="Proteomes" id="UP000291289"/>
    </source>
</evidence>
<dbReference type="InterPro" id="IPR013830">
    <property type="entry name" value="SGNH_hydro"/>
</dbReference>
<reference evidence="2 3" key="1">
    <citation type="submission" date="2018-12" db="EMBL/GenBank/DDBJ databases">
        <title>Alloscrdovia theropitheci sp. nov: a novel taxon from the feces of the bleeding-herat monkey (Theropithecus geleda).</title>
        <authorList>
            <person name="Modesto M."/>
        </authorList>
    </citation>
    <scope>NUCLEOTIDE SEQUENCE [LARGE SCALE GENOMIC DNA]</scope>
    <source>
        <strain evidence="2 3">GLDI4/2</strain>
    </source>
</reference>
<evidence type="ECO:0000313" key="2">
    <source>
        <dbReference type="EMBL" id="TCD53599.1"/>
    </source>
</evidence>
<name>A0A4V2MTR6_9BIFI</name>
<dbReference type="GO" id="GO:0016787">
    <property type="term" value="F:hydrolase activity"/>
    <property type="evidence" value="ECO:0007669"/>
    <property type="project" value="UniProtKB-KW"/>
</dbReference>
<dbReference type="InterPro" id="IPR036514">
    <property type="entry name" value="SGNH_hydro_sf"/>
</dbReference>
<dbReference type="CDD" id="cd00229">
    <property type="entry name" value="SGNH_hydrolase"/>
    <property type="match status" value="1"/>
</dbReference>
<dbReference type="InterPro" id="IPR051532">
    <property type="entry name" value="Ester_Hydrolysis_Enzymes"/>
</dbReference>